<proteinExistence type="predicted"/>
<sequence length="93" mass="9944">MPLPLAECNGCSDMVQCTKSWLMNKIASPVPFFLLPMATLQLPSGPSQPVVGSLNEFESIWFSGVGAITGLLVAGLVHSIRYGSDVFLGKARF</sequence>
<name>A0A2P2QM34_RHIMU</name>
<accession>A0A2P2QM34</accession>
<protein>
    <submittedName>
        <fullName evidence="2">Uncharacterized protein MANES_11G025400</fullName>
    </submittedName>
</protein>
<evidence type="ECO:0000256" key="1">
    <source>
        <dbReference type="SAM" id="Phobius"/>
    </source>
</evidence>
<feature type="transmembrane region" description="Helical" evidence="1">
    <location>
        <begin position="21"/>
        <end position="40"/>
    </location>
</feature>
<dbReference type="EMBL" id="GGEC01087549">
    <property type="protein sequence ID" value="MBX68033.1"/>
    <property type="molecule type" value="Transcribed_RNA"/>
</dbReference>
<keyword evidence="1" id="KW-1133">Transmembrane helix</keyword>
<feature type="transmembrane region" description="Helical" evidence="1">
    <location>
        <begin position="60"/>
        <end position="80"/>
    </location>
</feature>
<evidence type="ECO:0000313" key="2">
    <source>
        <dbReference type="EMBL" id="MBX68033.1"/>
    </source>
</evidence>
<keyword evidence="1" id="KW-0472">Membrane</keyword>
<organism evidence="2">
    <name type="scientific">Rhizophora mucronata</name>
    <name type="common">Asiatic mangrove</name>
    <dbReference type="NCBI Taxonomy" id="61149"/>
    <lineage>
        <taxon>Eukaryota</taxon>
        <taxon>Viridiplantae</taxon>
        <taxon>Streptophyta</taxon>
        <taxon>Embryophyta</taxon>
        <taxon>Tracheophyta</taxon>
        <taxon>Spermatophyta</taxon>
        <taxon>Magnoliopsida</taxon>
        <taxon>eudicotyledons</taxon>
        <taxon>Gunneridae</taxon>
        <taxon>Pentapetalae</taxon>
        <taxon>rosids</taxon>
        <taxon>fabids</taxon>
        <taxon>Malpighiales</taxon>
        <taxon>Rhizophoraceae</taxon>
        <taxon>Rhizophora</taxon>
    </lineage>
</organism>
<dbReference type="AlphaFoldDB" id="A0A2P2QM34"/>
<keyword evidence="1" id="KW-0812">Transmembrane</keyword>
<reference evidence="2" key="1">
    <citation type="submission" date="2018-02" db="EMBL/GenBank/DDBJ databases">
        <title>Rhizophora mucronata_Transcriptome.</title>
        <authorList>
            <person name="Meera S.P."/>
            <person name="Sreeshan A."/>
            <person name="Augustine A."/>
        </authorList>
    </citation>
    <scope>NUCLEOTIDE SEQUENCE</scope>
    <source>
        <tissue evidence="2">Leaf</tissue>
    </source>
</reference>